<dbReference type="SUPFAM" id="SSF50182">
    <property type="entry name" value="Sm-like ribonucleoproteins"/>
    <property type="match status" value="1"/>
</dbReference>
<keyword evidence="2" id="KW-1185">Reference proteome</keyword>
<gene>
    <name evidence="1" type="ORF">ADEAN_000645000</name>
</gene>
<evidence type="ECO:0000313" key="1">
    <source>
        <dbReference type="EMBL" id="CAD2218957.1"/>
    </source>
</evidence>
<dbReference type="Proteomes" id="UP000515908">
    <property type="component" value="Chromosome 12"/>
</dbReference>
<organism evidence="1 2">
    <name type="scientific">Angomonas deanei</name>
    <dbReference type="NCBI Taxonomy" id="59799"/>
    <lineage>
        <taxon>Eukaryota</taxon>
        <taxon>Discoba</taxon>
        <taxon>Euglenozoa</taxon>
        <taxon>Kinetoplastea</taxon>
        <taxon>Metakinetoplastina</taxon>
        <taxon>Trypanosomatida</taxon>
        <taxon>Trypanosomatidae</taxon>
        <taxon>Strigomonadinae</taxon>
        <taxon>Angomonas</taxon>
    </lineage>
</organism>
<protein>
    <recommendedName>
        <fullName evidence="3">LSM domain containing protein</fullName>
    </recommendedName>
</protein>
<reference evidence="1 2" key="1">
    <citation type="submission" date="2020-08" db="EMBL/GenBank/DDBJ databases">
        <authorList>
            <person name="Newling K."/>
            <person name="Davey J."/>
            <person name="Forrester S."/>
        </authorList>
    </citation>
    <scope>NUCLEOTIDE SEQUENCE [LARGE SCALE GENOMIC DNA]</scope>
    <source>
        <strain evidence="2">Crithidia deanei Carvalho (ATCC PRA-265)</strain>
    </source>
</reference>
<dbReference type="VEuPathDB" id="TriTrypDB:ADEAN_000645000"/>
<evidence type="ECO:0000313" key="2">
    <source>
        <dbReference type="Proteomes" id="UP000515908"/>
    </source>
</evidence>
<name>A0A7G2CIS7_9TRYP</name>
<dbReference type="AlphaFoldDB" id="A0A7G2CIS7"/>
<evidence type="ECO:0008006" key="3">
    <source>
        <dbReference type="Google" id="ProtNLM"/>
    </source>
</evidence>
<accession>A0A7G2CIS7</accession>
<dbReference type="InterPro" id="IPR010920">
    <property type="entry name" value="LSM_dom_sf"/>
</dbReference>
<proteinExistence type="predicted"/>
<dbReference type="EMBL" id="LR877156">
    <property type="protein sequence ID" value="CAD2218957.1"/>
    <property type="molecule type" value="Genomic_DNA"/>
</dbReference>
<sequence>MENHTKVKAAAVIPLPYDFLAKLIGRKVTVFLSVNQEELCGVLRSVDEEKGDLFLEEVTHFSWSATARNINGEFACTGGGQKAVVRKCDSMLVSSKFINGISPTVFNSEPST</sequence>
<dbReference type="Gene3D" id="2.30.30.100">
    <property type="match status" value="1"/>
</dbReference>